<evidence type="ECO:0000256" key="10">
    <source>
        <dbReference type="PROSITE-ProRule" id="PRU00146"/>
    </source>
</evidence>
<keyword evidence="3 9" id="KW-0479">Metal-binding</keyword>
<dbReference type="SMART" id="SM00249">
    <property type="entry name" value="PHD"/>
    <property type="match status" value="1"/>
</dbReference>
<proteinExistence type="inferred from homology"/>
<feature type="compositionally biased region" description="Polar residues" evidence="12">
    <location>
        <begin position="20"/>
        <end position="29"/>
    </location>
</feature>
<feature type="region of interest" description="Disordered" evidence="12">
    <location>
        <begin position="263"/>
        <end position="471"/>
    </location>
</feature>
<dbReference type="GO" id="GO:0070210">
    <property type="term" value="C:Rpd3L-Expanded complex"/>
    <property type="evidence" value="ECO:0007669"/>
    <property type="project" value="TreeGrafter"/>
</dbReference>
<evidence type="ECO:0000256" key="5">
    <source>
        <dbReference type="ARBA" id="ARBA00022833"/>
    </source>
</evidence>
<dbReference type="InterPro" id="IPR019786">
    <property type="entry name" value="Zinc_finger_PHD-type_CS"/>
</dbReference>
<dbReference type="PANTHER" id="PTHR10333:SF42">
    <property type="entry name" value="INHIBITOR OF GROWTH PROTEIN 5"/>
    <property type="match status" value="1"/>
</dbReference>
<organism evidence="14 15">
    <name type="scientific">Hyphodiscus hymeniophilus</name>
    <dbReference type="NCBI Taxonomy" id="353542"/>
    <lineage>
        <taxon>Eukaryota</taxon>
        <taxon>Fungi</taxon>
        <taxon>Dikarya</taxon>
        <taxon>Ascomycota</taxon>
        <taxon>Pezizomycotina</taxon>
        <taxon>Leotiomycetes</taxon>
        <taxon>Helotiales</taxon>
        <taxon>Hyphodiscaceae</taxon>
        <taxon>Hyphodiscus</taxon>
    </lineage>
</organism>
<evidence type="ECO:0000256" key="2">
    <source>
        <dbReference type="ARBA" id="ARBA00010210"/>
    </source>
</evidence>
<feature type="binding site" evidence="9">
    <location>
        <position position="643"/>
    </location>
    <ligand>
        <name>Zn(2+)</name>
        <dbReference type="ChEBI" id="CHEBI:29105"/>
        <label>1</label>
    </ligand>
</feature>
<evidence type="ECO:0000256" key="12">
    <source>
        <dbReference type="SAM" id="MobiDB-lite"/>
    </source>
</evidence>
<evidence type="ECO:0000256" key="4">
    <source>
        <dbReference type="ARBA" id="ARBA00022771"/>
    </source>
</evidence>
<dbReference type="Proteomes" id="UP000785200">
    <property type="component" value="Unassembled WGS sequence"/>
</dbReference>
<feature type="site" description="Histone H3K4me3 binding" evidence="8">
    <location>
        <position position="633"/>
    </location>
</feature>
<feature type="compositionally biased region" description="Polar residues" evidence="12">
    <location>
        <begin position="339"/>
        <end position="350"/>
    </location>
</feature>
<comment type="function">
    <text evidence="11">Component of an histone acetyltransferase complex.</text>
</comment>
<evidence type="ECO:0000256" key="1">
    <source>
        <dbReference type="ARBA" id="ARBA00004123"/>
    </source>
</evidence>
<feature type="binding site" evidence="9">
    <location>
        <position position="621"/>
    </location>
    <ligand>
        <name>Zn(2+)</name>
        <dbReference type="ChEBI" id="CHEBI:29105"/>
        <label>1</label>
    </ligand>
</feature>
<feature type="compositionally biased region" description="Polar residues" evidence="12">
    <location>
        <begin position="1"/>
        <end position="10"/>
    </location>
</feature>
<feature type="binding site" evidence="9">
    <location>
        <position position="661"/>
    </location>
    <ligand>
        <name>Zn(2+)</name>
        <dbReference type="ChEBI" id="CHEBI:29105"/>
        <label>2</label>
    </ligand>
</feature>
<feature type="compositionally biased region" description="Acidic residues" evidence="12">
    <location>
        <begin position="589"/>
        <end position="613"/>
    </location>
</feature>
<comment type="domain">
    <text evidence="11">The PHD-type zinc finger mediates the binding to H3K4me3.</text>
</comment>
<dbReference type="GO" id="GO:0008270">
    <property type="term" value="F:zinc ion binding"/>
    <property type="evidence" value="ECO:0007669"/>
    <property type="project" value="UniProtKB-KW"/>
</dbReference>
<dbReference type="InterPro" id="IPR013083">
    <property type="entry name" value="Znf_RING/FYVE/PHD"/>
</dbReference>
<feature type="domain" description="PHD-type" evidence="13">
    <location>
        <begin position="616"/>
        <end position="667"/>
    </location>
</feature>
<keyword evidence="6 11" id="KW-0156">Chromatin regulator</keyword>
<feature type="compositionally biased region" description="Basic and acidic residues" evidence="12">
    <location>
        <begin position="272"/>
        <end position="290"/>
    </location>
</feature>
<dbReference type="InterPro" id="IPR028651">
    <property type="entry name" value="ING_fam"/>
</dbReference>
<keyword evidence="4 10" id="KW-0863">Zinc-finger</keyword>
<comment type="subcellular location">
    <subcellularLocation>
        <location evidence="1 11">Nucleus</location>
    </subcellularLocation>
</comment>
<comment type="caution">
    <text evidence="14">The sequence shown here is derived from an EMBL/GenBank/DDBJ whole genome shotgun (WGS) entry which is preliminary data.</text>
</comment>
<dbReference type="Gene3D" id="3.30.40.10">
    <property type="entry name" value="Zinc/RING finger domain, C3HC4 (zinc finger)"/>
    <property type="match status" value="1"/>
</dbReference>
<dbReference type="GO" id="GO:0006325">
    <property type="term" value="P:chromatin organization"/>
    <property type="evidence" value="ECO:0007669"/>
    <property type="project" value="UniProtKB-KW"/>
</dbReference>
<keyword evidence="5 9" id="KW-0862">Zinc</keyword>
<feature type="site" description="Histone H3K4me3 binding" evidence="8">
    <location>
        <position position="629"/>
    </location>
</feature>
<feature type="binding site" evidence="9">
    <location>
        <position position="619"/>
    </location>
    <ligand>
        <name>Zn(2+)</name>
        <dbReference type="ChEBI" id="CHEBI:29105"/>
        <label>1</label>
    </ligand>
</feature>
<evidence type="ECO:0000259" key="13">
    <source>
        <dbReference type="PROSITE" id="PS50016"/>
    </source>
</evidence>
<dbReference type="SUPFAM" id="SSF57903">
    <property type="entry name" value="FYVE/PHD zinc finger"/>
    <property type="match status" value="1"/>
</dbReference>
<evidence type="ECO:0000256" key="6">
    <source>
        <dbReference type="ARBA" id="ARBA00022853"/>
    </source>
</evidence>
<dbReference type="GO" id="GO:0033698">
    <property type="term" value="C:Rpd3L complex"/>
    <property type="evidence" value="ECO:0007669"/>
    <property type="project" value="TreeGrafter"/>
</dbReference>
<feature type="binding site" evidence="9">
    <location>
        <position position="637"/>
    </location>
    <ligand>
        <name>Zn(2+)</name>
        <dbReference type="ChEBI" id="CHEBI:29105"/>
        <label>2</label>
    </ligand>
</feature>
<name>A0A9P6VS92_9HELO</name>
<evidence type="ECO:0000256" key="8">
    <source>
        <dbReference type="PIRSR" id="PIRSR628651-50"/>
    </source>
</evidence>
<comment type="similarity">
    <text evidence="2 11">Belongs to the ING family.</text>
</comment>
<dbReference type="PANTHER" id="PTHR10333">
    <property type="entry name" value="INHIBITOR OF GROWTH PROTEIN"/>
    <property type="match status" value="1"/>
</dbReference>
<feature type="region of interest" description="Disordered" evidence="12">
    <location>
        <begin position="499"/>
        <end position="614"/>
    </location>
</feature>
<feature type="site" description="Histone H3K4me3 binding" evidence="8">
    <location>
        <position position="641"/>
    </location>
</feature>
<feature type="binding site" evidence="9">
    <location>
        <position position="632"/>
    </location>
    <ligand>
        <name>Zn(2+)</name>
        <dbReference type="ChEBI" id="CHEBI:29105"/>
        <label>2</label>
    </ligand>
</feature>
<dbReference type="InterPro" id="IPR024610">
    <property type="entry name" value="ING_N_histone-binding"/>
</dbReference>
<protein>
    <recommendedName>
        <fullName evidence="11">Chromatin modification-related protein</fullName>
    </recommendedName>
</protein>
<dbReference type="EMBL" id="VNKQ01000002">
    <property type="protein sequence ID" value="KAG0652690.1"/>
    <property type="molecule type" value="Genomic_DNA"/>
</dbReference>
<feature type="binding site" evidence="9">
    <location>
        <position position="664"/>
    </location>
    <ligand>
        <name>Zn(2+)</name>
        <dbReference type="ChEBI" id="CHEBI:29105"/>
        <label>2</label>
    </ligand>
</feature>
<dbReference type="Pfam" id="PF12998">
    <property type="entry name" value="ING"/>
    <property type="match status" value="2"/>
</dbReference>
<evidence type="ECO:0000313" key="14">
    <source>
        <dbReference type="EMBL" id="KAG0652690.1"/>
    </source>
</evidence>
<dbReference type="SMART" id="SM01408">
    <property type="entry name" value="ING"/>
    <property type="match status" value="1"/>
</dbReference>
<reference evidence="14" key="1">
    <citation type="submission" date="2019-07" db="EMBL/GenBank/DDBJ databases">
        <title>Hyphodiscus hymeniophilus genome sequencing and assembly.</title>
        <authorList>
            <person name="Kramer G."/>
            <person name="Nodwell J."/>
        </authorList>
    </citation>
    <scope>NUCLEOTIDE SEQUENCE</scope>
    <source>
        <strain evidence="14">ATCC 34498</strain>
    </source>
</reference>
<feature type="site" description="Histone H3K4me3 binding" evidence="8">
    <location>
        <position position="618"/>
    </location>
</feature>
<dbReference type="CDD" id="cd15505">
    <property type="entry name" value="PHD_ING"/>
    <property type="match status" value="1"/>
</dbReference>
<comment type="subunit">
    <text evidence="11">Component of an histone acetyltransferase complex. Interacts with H3K4me3 and to a lesser extent with H3K4me2.</text>
</comment>
<dbReference type="PROSITE" id="PS01359">
    <property type="entry name" value="ZF_PHD_1"/>
    <property type="match status" value="1"/>
</dbReference>
<keyword evidence="15" id="KW-1185">Reference proteome</keyword>
<evidence type="ECO:0000256" key="3">
    <source>
        <dbReference type="ARBA" id="ARBA00022723"/>
    </source>
</evidence>
<gene>
    <name evidence="14" type="ORF">D0Z07_0734</name>
</gene>
<feature type="region of interest" description="Disordered" evidence="12">
    <location>
        <begin position="1"/>
        <end position="37"/>
    </location>
</feature>
<feature type="compositionally biased region" description="Polar residues" evidence="12">
    <location>
        <begin position="524"/>
        <end position="540"/>
    </location>
</feature>
<evidence type="ECO:0000256" key="11">
    <source>
        <dbReference type="RuleBase" id="RU361213"/>
    </source>
</evidence>
<feature type="compositionally biased region" description="Polar residues" evidence="12">
    <location>
        <begin position="428"/>
        <end position="452"/>
    </location>
</feature>
<dbReference type="InterPro" id="IPR011011">
    <property type="entry name" value="Znf_FYVE_PHD"/>
</dbReference>
<keyword evidence="7 11" id="KW-0539">Nucleus</keyword>
<evidence type="ECO:0000313" key="15">
    <source>
        <dbReference type="Proteomes" id="UP000785200"/>
    </source>
</evidence>
<dbReference type="OrthoDB" id="4173905at2759"/>
<evidence type="ECO:0000256" key="7">
    <source>
        <dbReference type="ARBA" id="ARBA00023242"/>
    </source>
</evidence>
<feature type="compositionally biased region" description="Polar residues" evidence="12">
    <location>
        <begin position="374"/>
        <end position="408"/>
    </location>
</feature>
<feature type="compositionally biased region" description="Low complexity" evidence="12">
    <location>
        <begin position="574"/>
        <end position="586"/>
    </location>
</feature>
<dbReference type="PROSITE" id="PS50016">
    <property type="entry name" value="ZF_PHD_2"/>
    <property type="match status" value="1"/>
</dbReference>
<feature type="binding site" evidence="9">
    <location>
        <position position="646"/>
    </location>
    <ligand>
        <name>Zn(2+)</name>
        <dbReference type="ChEBI" id="CHEBI:29105"/>
        <label>1</label>
    </ligand>
</feature>
<dbReference type="InterPro" id="IPR019787">
    <property type="entry name" value="Znf_PHD-finger"/>
</dbReference>
<dbReference type="InterPro" id="IPR001965">
    <property type="entry name" value="Znf_PHD"/>
</dbReference>
<sequence length="676" mass="72435">MKTPNINSSDLAGGRRAQPLRQTRNNPPRSSVAFGSRGSFGALDDTPSLEIFPAITHFADAISALPKELAWHFTLLKEVDAKIFAPEDQLHQMVDAALAISSPVPELRQALEAQQAIGPTSAPMSAQGSVNGSIINGHVGSVAAEDVYNQLNTPKRTLFQHAAYTMQNMLVSLDEKNHVISTAAEALNKQLARIDDCFPYIELEVSEEARYGSVTHWAYPENRATKQPSGGGSRRDLATANLTLAAQSLVDEAAARSDARKQALLAKKSHKHQTESDFDDPHERQKESSKKLHGNSKVRKAADASVSLGLGITNGTNGIPPKRRKVDKGPAGGAVMERSLSTVFGSNGTATKAKGGSPRETPGPEGSKKRSRAAASTNGPTSRKRNNTVTSVAMSPSLASSPIRSTFPESKLPGRASPANGGRPASSRARQNSTQSVVEPIRQSSVRANGASTPDLRPAAEATGRSITEVRSTMKETATTLKEHLLEDVDKGDTEMVGGIVVGNRKDSMKREDTETNGDAMQGVQITTITTKSGRASKPSTPAIPQFPEPVRSRSSRSAIEAASNNKRSHKKGAGAAAQQQLLAQQNSEIDDGASDMQGEDEDGDAADEDADPDEPRYCYCNQVSFGEMVGCDSDSCEREWFHLPCVGLKVAPKGNAKWYCDDCKEKLKTKRFNDR</sequence>
<accession>A0A9P6VS92</accession>
<evidence type="ECO:0000256" key="9">
    <source>
        <dbReference type="PIRSR" id="PIRSR628651-51"/>
    </source>
</evidence>
<dbReference type="GO" id="GO:0006355">
    <property type="term" value="P:regulation of DNA-templated transcription"/>
    <property type="evidence" value="ECO:0007669"/>
    <property type="project" value="TreeGrafter"/>
</dbReference>
<feature type="compositionally biased region" description="Basic and acidic residues" evidence="12">
    <location>
        <begin position="504"/>
        <end position="514"/>
    </location>
</feature>
<dbReference type="AlphaFoldDB" id="A0A9P6VS92"/>